<comment type="subcellular location">
    <subcellularLocation>
        <location evidence="1">Membrane</location>
        <topology evidence="1">Single-pass type I membrane protein</topology>
    </subcellularLocation>
</comment>
<comment type="similarity">
    <text evidence="2">Belongs to the FAM187 family.</text>
</comment>
<dbReference type="InterPro" id="IPR036179">
    <property type="entry name" value="Ig-like_dom_sf"/>
</dbReference>
<gene>
    <name evidence="9" type="ORF">GSLYS_00019547001</name>
</gene>
<evidence type="ECO:0000313" key="10">
    <source>
        <dbReference type="Proteomes" id="UP001497497"/>
    </source>
</evidence>
<accession>A0AAV2IH92</accession>
<evidence type="ECO:0000256" key="5">
    <source>
        <dbReference type="ARBA" id="ARBA00022989"/>
    </source>
</evidence>
<dbReference type="GO" id="GO:0016020">
    <property type="term" value="C:membrane"/>
    <property type="evidence" value="ECO:0007669"/>
    <property type="project" value="UniProtKB-SubCell"/>
</dbReference>
<dbReference type="InterPro" id="IPR007110">
    <property type="entry name" value="Ig-like_dom"/>
</dbReference>
<dbReference type="PANTHER" id="PTHR32178:SF6">
    <property type="entry name" value="IG-LIKE DOMAIN-CONTAINING PROTEIN"/>
    <property type="match status" value="1"/>
</dbReference>
<comment type="caution">
    <text evidence="9">The sequence shown here is derived from an EMBL/GenBank/DDBJ whole genome shotgun (WGS) entry which is preliminary data.</text>
</comment>
<keyword evidence="5" id="KW-1133">Transmembrane helix</keyword>
<evidence type="ECO:0000313" key="9">
    <source>
        <dbReference type="EMBL" id="CAL1546170.1"/>
    </source>
</evidence>
<dbReference type="EMBL" id="CAXITT010000781">
    <property type="protein sequence ID" value="CAL1546170.1"/>
    <property type="molecule type" value="Genomic_DNA"/>
</dbReference>
<feature type="non-terminal residue" evidence="9">
    <location>
        <position position="142"/>
    </location>
</feature>
<evidence type="ECO:0000256" key="3">
    <source>
        <dbReference type="ARBA" id="ARBA00022692"/>
    </source>
</evidence>
<keyword evidence="7" id="KW-0325">Glycoprotein</keyword>
<keyword evidence="3" id="KW-0812">Transmembrane</keyword>
<dbReference type="PROSITE" id="PS50835">
    <property type="entry name" value="IG_LIKE"/>
    <property type="match status" value="1"/>
</dbReference>
<keyword evidence="10" id="KW-1185">Reference proteome</keyword>
<keyword evidence="6" id="KW-0472">Membrane</keyword>
<evidence type="ECO:0000256" key="7">
    <source>
        <dbReference type="ARBA" id="ARBA00023180"/>
    </source>
</evidence>
<dbReference type="SUPFAM" id="SSF48726">
    <property type="entry name" value="Immunoglobulin"/>
    <property type="match status" value="1"/>
</dbReference>
<dbReference type="AlphaFoldDB" id="A0AAV2IH92"/>
<evidence type="ECO:0000256" key="6">
    <source>
        <dbReference type="ARBA" id="ARBA00023136"/>
    </source>
</evidence>
<dbReference type="Proteomes" id="UP001497497">
    <property type="component" value="Unassembled WGS sequence"/>
</dbReference>
<evidence type="ECO:0000259" key="8">
    <source>
        <dbReference type="PROSITE" id="PS50835"/>
    </source>
</evidence>
<evidence type="ECO:0000256" key="2">
    <source>
        <dbReference type="ARBA" id="ARBA00008727"/>
    </source>
</evidence>
<feature type="domain" description="Ig-like" evidence="8">
    <location>
        <begin position="1"/>
        <end position="71"/>
    </location>
</feature>
<dbReference type="InterPro" id="IPR013783">
    <property type="entry name" value="Ig-like_fold"/>
</dbReference>
<name>A0AAV2IH92_LYMST</name>
<evidence type="ECO:0000256" key="1">
    <source>
        <dbReference type="ARBA" id="ARBA00004479"/>
    </source>
</evidence>
<reference evidence="9 10" key="1">
    <citation type="submission" date="2024-04" db="EMBL/GenBank/DDBJ databases">
        <authorList>
            <consortium name="Genoscope - CEA"/>
            <person name="William W."/>
        </authorList>
    </citation>
    <scope>NUCLEOTIDE SEQUENCE [LARGE SCALE GENOMIC DNA]</scope>
</reference>
<keyword evidence="4" id="KW-0732">Signal</keyword>
<dbReference type="PANTHER" id="PTHR32178">
    <property type="entry name" value="FAM187"/>
    <property type="match status" value="1"/>
</dbReference>
<evidence type="ECO:0000256" key="4">
    <source>
        <dbReference type="ARBA" id="ARBA00022729"/>
    </source>
</evidence>
<protein>
    <recommendedName>
        <fullName evidence="8">Ig-like domain-containing protein</fullName>
    </recommendedName>
</protein>
<proteinExistence type="inferred from homology"/>
<dbReference type="InterPro" id="IPR039311">
    <property type="entry name" value="FAM187A/B"/>
</dbReference>
<organism evidence="9 10">
    <name type="scientific">Lymnaea stagnalis</name>
    <name type="common">Great pond snail</name>
    <name type="synonym">Helix stagnalis</name>
    <dbReference type="NCBI Taxonomy" id="6523"/>
    <lineage>
        <taxon>Eukaryota</taxon>
        <taxon>Metazoa</taxon>
        <taxon>Spiralia</taxon>
        <taxon>Lophotrochozoa</taxon>
        <taxon>Mollusca</taxon>
        <taxon>Gastropoda</taxon>
        <taxon>Heterobranchia</taxon>
        <taxon>Euthyneura</taxon>
        <taxon>Panpulmonata</taxon>
        <taxon>Hygrophila</taxon>
        <taxon>Lymnaeoidea</taxon>
        <taxon>Lymnaeidae</taxon>
        <taxon>Lymnaea</taxon>
    </lineage>
</organism>
<dbReference type="Gene3D" id="2.60.40.10">
    <property type="entry name" value="Immunoglobulins"/>
    <property type="match status" value="1"/>
</dbReference>
<sequence length="142" mass="16316">MAIEGETIVLTCRVCYRPDVAQMSQRAVWQVLKHEDTALEVIVPGDRHEVKQDNSLTINSVDVNDAGQYFCVDDRDYAAVYQLDVFLTDHRKHIKPGQDVPQEDVYLINRNLHVFTMWATWSDCNTCDRSGQRTRVGQCTVK</sequence>